<evidence type="ECO:0000256" key="2">
    <source>
        <dbReference type="PROSITE-ProRule" id="PRU00192"/>
    </source>
</evidence>
<dbReference type="InterPro" id="IPR001660">
    <property type="entry name" value="SAM"/>
</dbReference>
<dbReference type="PANTHER" id="PTHR12301">
    <property type="entry name" value="SAM-DOMAIN, SH3 AND NUCLEAR LOCALIZATION SIGNALS PROTEIN RELATED"/>
    <property type="match status" value="1"/>
</dbReference>
<dbReference type="SMART" id="SM00454">
    <property type="entry name" value="SAM"/>
    <property type="match status" value="1"/>
</dbReference>
<feature type="region of interest" description="Disordered" evidence="3">
    <location>
        <begin position="179"/>
        <end position="248"/>
    </location>
</feature>
<evidence type="ECO:0000256" key="1">
    <source>
        <dbReference type="ARBA" id="ARBA00022443"/>
    </source>
</evidence>
<dbReference type="InterPro" id="IPR001452">
    <property type="entry name" value="SH3_domain"/>
</dbReference>
<protein>
    <submittedName>
        <fullName evidence="7">Uncharacterized protein LOC117647471</fullName>
    </submittedName>
</protein>
<dbReference type="AlphaFoldDB" id="A0A6P8YY86"/>
<gene>
    <name evidence="7" type="primary">LOC117647471</name>
</gene>
<dbReference type="Proteomes" id="UP000515158">
    <property type="component" value="Unplaced"/>
</dbReference>
<dbReference type="PROSITE" id="PS50002">
    <property type="entry name" value="SH3"/>
    <property type="match status" value="1"/>
</dbReference>
<feature type="compositionally biased region" description="Polar residues" evidence="3">
    <location>
        <begin position="197"/>
        <end position="210"/>
    </location>
</feature>
<dbReference type="KEGG" id="tpal:117647471"/>
<dbReference type="RefSeq" id="XP_034245113.1">
    <property type="nucleotide sequence ID" value="XM_034389222.1"/>
</dbReference>
<feature type="compositionally biased region" description="Gly residues" evidence="3">
    <location>
        <begin position="108"/>
        <end position="117"/>
    </location>
</feature>
<evidence type="ECO:0000259" key="4">
    <source>
        <dbReference type="PROSITE" id="PS50002"/>
    </source>
</evidence>
<keyword evidence="6" id="KW-1185">Reference proteome</keyword>
<dbReference type="SUPFAM" id="SSF47769">
    <property type="entry name" value="SAM/Pointed domain"/>
    <property type="match status" value="1"/>
</dbReference>
<dbReference type="Gene3D" id="2.30.30.40">
    <property type="entry name" value="SH3 Domains"/>
    <property type="match status" value="1"/>
</dbReference>
<dbReference type="SMART" id="SM00326">
    <property type="entry name" value="SH3"/>
    <property type="match status" value="1"/>
</dbReference>
<feature type="region of interest" description="Disordered" evidence="3">
    <location>
        <begin position="76"/>
        <end position="146"/>
    </location>
</feature>
<accession>A0A6P8YY86</accession>
<feature type="region of interest" description="Disordered" evidence="3">
    <location>
        <begin position="261"/>
        <end position="291"/>
    </location>
</feature>
<feature type="domain" description="SH3" evidence="4">
    <location>
        <begin position="298"/>
        <end position="359"/>
    </location>
</feature>
<feature type="compositionally biased region" description="Acidic residues" evidence="3">
    <location>
        <begin position="451"/>
        <end position="466"/>
    </location>
</feature>
<dbReference type="SUPFAM" id="SSF50044">
    <property type="entry name" value="SH3-domain"/>
    <property type="match status" value="1"/>
</dbReference>
<feature type="region of interest" description="Disordered" evidence="3">
    <location>
        <begin position="441"/>
        <end position="528"/>
    </location>
</feature>
<dbReference type="Pfam" id="PF07653">
    <property type="entry name" value="SH3_2"/>
    <property type="match status" value="1"/>
</dbReference>
<organism evidence="7">
    <name type="scientific">Thrips palmi</name>
    <name type="common">Melon thrips</name>
    <dbReference type="NCBI Taxonomy" id="161013"/>
    <lineage>
        <taxon>Eukaryota</taxon>
        <taxon>Metazoa</taxon>
        <taxon>Ecdysozoa</taxon>
        <taxon>Arthropoda</taxon>
        <taxon>Hexapoda</taxon>
        <taxon>Insecta</taxon>
        <taxon>Pterygota</taxon>
        <taxon>Neoptera</taxon>
        <taxon>Paraneoptera</taxon>
        <taxon>Thysanoptera</taxon>
        <taxon>Terebrantia</taxon>
        <taxon>Thripoidea</taxon>
        <taxon>Thripidae</taxon>
        <taxon>Thrips</taxon>
    </lineage>
</organism>
<dbReference type="InterPro" id="IPR013761">
    <property type="entry name" value="SAM/pointed_sf"/>
</dbReference>
<evidence type="ECO:0000313" key="6">
    <source>
        <dbReference type="Proteomes" id="UP000515158"/>
    </source>
</evidence>
<name>A0A6P8YY86_THRPL</name>
<dbReference type="PANTHER" id="PTHR12301:SF10">
    <property type="match status" value="1"/>
</dbReference>
<sequence>MGAGMAPAGQRGPQADFEETIHRLKLQDALRQKERYHKEHEEILRDIRQGLLRLEPEGSRLDDTYMYDTELMAATASQAGPGGSSGNHPGHPGHPGHQSHQGHQGAAGRSGPGGAQGAQGLHLGHWYDEPPYESDPEDFLMTVPPGAMVPNGSSQMAIGYPWDQQHVVMLKKHQYRCRSSQSEGTLSPCRSPDLIESQPQMEAQPRSTSLVGRMKGLRQDVQRKISRLRGLTGSNSNNGPSGYRCSERSEQAIPLEPLPAASSMESLPSGSGSSTQALVREGSNESSLSPIVSHDACPMIGQARALVDSNPSPYDKDALKFKKGDIIDILAMSPSGMWRGRLRGCIGYFKFINVEVIPGSVGLMQRPPRAHLKGRPRNVEELLRRVNLEECISVFVLNGYEDIESFKDLREEDLDYLGIKSTDTRAKIRAAIRLLHDYDCTADNSHGETDSGGEEDDEDEEDEDDSSSGSELGLGGQPQPLPLAGKFPPGMGLPPPPFTGLPLPPPQGVASQSHGGGGGGGYPGQGCKQQEECDLKHCYVMTLL</sequence>
<feature type="compositionally biased region" description="Low complexity" evidence="3">
    <location>
        <begin position="86"/>
        <end position="107"/>
    </location>
</feature>
<evidence type="ECO:0000313" key="7">
    <source>
        <dbReference type="RefSeq" id="XP_034245113.1"/>
    </source>
</evidence>
<feature type="compositionally biased region" description="Gly residues" evidence="3">
    <location>
        <begin position="514"/>
        <end position="524"/>
    </location>
</feature>
<dbReference type="OrthoDB" id="10047268at2759"/>
<dbReference type="Pfam" id="PF00536">
    <property type="entry name" value="SAM_1"/>
    <property type="match status" value="1"/>
</dbReference>
<reference evidence="7" key="1">
    <citation type="submission" date="2025-08" db="UniProtKB">
        <authorList>
            <consortium name="RefSeq"/>
        </authorList>
    </citation>
    <scope>IDENTIFICATION</scope>
    <source>
        <tissue evidence="7">Total insect</tissue>
    </source>
</reference>
<dbReference type="Gene3D" id="1.10.150.50">
    <property type="entry name" value="Transcription Factor, Ets-1"/>
    <property type="match status" value="1"/>
</dbReference>
<evidence type="ECO:0000259" key="5">
    <source>
        <dbReference type="PROSITE" id="PS50105"/>
    </source>
</evidence>
<dbReference type="PROSITE" id="PS50105">
    <property type="entry name" value="SAM_DOMAIN"/>
    <property type="match status" value="1"/>
</dbReference>
<dbReference type="InParanoid" id="A0A6P8YY86"/>
<feature type="compositionally biased region" description="Pro residues" evidence="3">
    <location>
        <begin position="491"/>
        <end position="507"/>
    </location>
</feature>
<keyword evidence="1 2" id="KW-0728">SH3 domain</keyword>
<dbReference type="GeneID" id="117647471"/>
<proteinExistence type="predicted"/>
<dbReference type="InterPro" id="IPR051725">
    <property type="entry name" value="SAM-SH3_domain_protein"/>
</dbReference>
<feature type="domain" description="SAM" evidence="5">
    <location>
        <begin position="374"/>
        <end position="438"/>
    </location>
</feature>
<dbReference type="InterPro" id="IPR036028">
    <property type="entry name" value="SH3-like_dom_sf"/>
</dbReference>
<evidence type="ECO:0000256" key="3">
    <source>
        <dbReference type="SAM" id="MobiDB-lite"/>
    </source>
</evidence>
<feature type="compositionally biased region" description="Low complexity" evidence="3">
    <location>
        <begin position="262"/>
        <end position="274"/>
    </location>
</feature>
<dbReference type="FunCoup" id="A0A6P8YY86">
    <property type="interactions" value="16"/>
</dbReference>